<evidence type="ECO:0000259" key="6">
    <source>
        <dbReference type="Pfam" id="PF02465"/>
    </source>
</evidence>
<evidence type="ECO:0000313" key="8">
    <source>
        <dbReference type="EMBL" id="QQD19724.1"/>
    </source>
</evidence>
<dbReference type="GO" id="GO:0005576">
    <property type="term" value="C:extracellular region"/>
    <property type="evidence" value="ECO:0007669"/>
    <property type="project" value="UniProtKB-SubCell"/>
</dbReference>
<comment type="similarity">
    <text evidence="1 5">Belongs to the FliD family.</text>
</comment>
<dbReference type="GO" id="GO:0007155">
    <property type="term" value="P:cell adhesion"/>
    <property type="evidence" value="ECO:0007669"/>
    <property type="project" value="InterPro"/>
</dbReference>
<comment type="function">
    <text evidence="5">Required for morphogenesis and for the elongation of the flagellar filament by facilitating polymerization of the flagellin monomers at the tip of growing filament. Forms a capping structure, which prevents flagellin subunits (transported through the central channel of the flagellum) from leaking out without polymerization at the distal end.</text>
</comment>
<dbReference type="AlphaFoldDB" id="A0A7T4R3K1"/>
<organism evidence="8 9">
    <name type="scientific">Spongiibacter nanhainus</name>
    <dbReference type="NCBI Taxonomy" id="2794344"/>
    <lineage>
        <taxon>Bacteria</taxon>
        <taxon>Pseudomonadati</taxon>
        <taxon>Pseudomonadota</taxon>
        <taxon>Gammaproteobacteria</taxon>
        <taxon>Cellvibrionales</taxon>
        <taxon>Spongiibacteraceae</taxon>
        <taxon>Spongiibacter</taxon>
    </lineage>
</organism>
<keyword evidence="8" id="KW-0282">Flagellum</keyword>
<evidence type="ECO:0000256" key="3">
    <source>
        <dbReference type="ARBA" id="ARBA00023054"/>
    </source>
</evidence>
<dbReference type="RefSeq" id="WP_198571208.1">
    <property type="nucleotide sequence ID" value="NZ_CP066167.1"/>
</dbReference>
<comment type="subcellular location">
    <subcellularLocation>
        <location evidence="5">Secreted</location>
    </subcellularLocation>
    <subcellularLocation>
        <location evidence="5">Bacterial flagellum</location>
    </subcellularLocation>
</comment>
<dbReference type="InterPro" id="IPR010809">
    <property type="entry name" value="FliD_C"/>
</dbReference>
<evidence type="ECO:0000313" key="9">
    <source>
        <dbReference type="Proteomes" id="UP000596063"/>
    </source>
</evidence>
<dbReference type="Pfam" id="PF07196">
    <property type="entry name" value="Flagellin_IN"/>
    <property type="match status" value="1"/>
</dbReference>
<evidence type="ECO:0000256" key="1">
    <source>
        <dbReference type="ARBA" id="ARBA00009764"/>
    </source>
</evidence>
<dbReference type="PANTHER" id="PTHR30288">
    <property type="entry name" value="FLAGELLAR CAP/ASSEMBLY PROTEIN FLID"/>
    <property type="match status" value="1"/>
</dbReference>
<dbReference type="InterPro" id="IPR040026">
    <property type="entry name" value="FliD"/>
</dbReference>
<evidence type="ECO:0000256" key="2">
    <source>
        <dbReference type="ARBA" id="ARBA00011255"/>
    </source>
</evidence>
<keyword evidence="5" id="KW-0964">Secreted</keyword>
<name>A0A7T4R3K1_9GAMM</name>
<dbReference type="Pfam" id="PF07195">
    <property type="entry name" value="FliD_C"/>
    <property type="match status" value="1"/>
</dbReference>
<evidence type="ECO:0000256" key="5">
    <source>
        <dbReference type="RuleBase" id="RU362066"/>
    </source>
</evidence>
<keyword evidence="8" id="KW-0969">Cilium</keyword>
<dbReference type="Proteomes" id="UP000596063">
    <property type="component" value="Chromosome"/>
</dbReference>
<keyword evidence="9" id="KW-1185">Reference proteome</keyword>
<evidence type="ECO:0000256" key="4">
    <source>
        <dbReference type="ARBA" id="ARBA00023143"/>
    </source>
</evidence>
<sequence>MASVTATGVGSGLDIGGIVKQLVAAERAPQQTRLDSKEARVQSQLSAYGTLKSSLSSFQSSLSALSDADTFLKRSATVGDKDVFSVTVDTSAAAGDYSVEVEQLATRHKIASAAYADSDTSVGTGQLSITVNGETMTLDIETGGDSLAAIRDAINSSEANPGVSASIVNDQDGAHLVLTADKSGVENTISVSVSTDGSDTGDLAQLDYDPNAASNPMAEKVEALDSIVHIDGFTQTSADLQITDMIEGVTLDLKEARPGESISLSISRDTASITKSVEGFVSNYNKLVTVINDLTAYDPETKTAGLLQGDATVRGIATQLRQALSNAVGGLDSDINTLAELGITTGDNGKLVLDSDALKEVMSEDFNAISQVFSGDDGYASRFDKLIDGLVQTGGLLDIRTQGLEGQIDRIGDQRETLDRRIASIEARYTAQFNALDSLLGQLNSTGEFLTQQLANLPTINSGNKK</sequence>
<gene>
    <name evidence="8" type="primary">fliD</name>
    <name evidence="8" type="ORF">I6N98_07740</name>
</gene>
<dbReference type="GO" id="GO:0009421">
    <property type="term" value="C:bacterial-type flagellum filament cap"/>
    <property type="evidence" value="ECO:0007669"/>
    <property type="project" value="InterPro"/>
</dbReference>
<proteinExistence type="inferred from homology"/>
<feature type="domain" description="Flagellar hook-associated protein 2 N-terminal" evidence="6">
    <location>
        <begin position="11"/>
        <end position="108"/>
    </location>
</feature>
<dbReference type="GO" id="GO:0071973">
    <property type="term" value="P:bacterial-type flagellum-dependent cell motility"/>
    <property type="evidence" value="ECO:0007669"/>
    <property type="project" value="TreeGrafter"/>
</dbReference>
<dbReference type="InterPro" id="IPR003481">
    <property type="entry name" value="FliD_N"/>
</dbReference>
<comment type="subunit">
    <text evidence="2 5">Homopentamer.</text>
</comment>
<dbReference type="Pfam" id="PF02465">
    <property type="entry name" value="FliD_N"/>
    <property type="match status" value="1"/>
</dbReference>
<keyword evidence="8" id="KW-0966">Cell projection</keyword>
<dbReference type="PANTHER" id="PTHR30288:SF0">
    <property type="entry name" value="FLAGELLAR HOOK-ASSOCIATED PROTEIN 2"/>
    <property type="match status" value="1"/>
</dbReference>
<feature type="domain" description="Flagellar hook-associated protein 2 C-terminal" evidence="7">
    <location>
        <begin position="224"/>
        <end position="445"/>
    </location>
</feature>
<dbReference type="Gene3D" id="3.30.70.2120">
    <property type="match status" value="1"/>
</dbReference>
<protein>
    <recommendedName>
        <fullName evidence="5">Flagellar hook-associated protein 2</fullName>
        <shortName evidence="5">HAP2</shortName>
    </recommendedName>
    <alternativeName>
        <fullName evidence="5">Flagellar cap protein</fullName>
    </alternativeName>
</protein>
<dbReference type="EMBL" id="CP066167">
    <property type="protein sequence ID" value="QQD19724.1"/>
    <property type="molecule type" value="Genomic_DNA"/>
</dbReference>
<dbReference type="GO" id="GO:0009424">
    <property type="term" value="C:bacterial-type flagellum hook"/>
    <property type="evidence" value="ECO:0007669"/>
    <property type="project" value="UniProtKB-UniRule"/>
</dbReference>
<keyword evidence="3" id="KW-0175">Coiled coil</keyword>
<reference evidence="8 9" key="1">
    <citation type="submission" date="2020-12" db="EMBL/GenBank/DDBJ databases">
        <authorList>
            <person name="Shan Y."/>
        </authorList>
    </citation>
    <scope>NUCLEOTIDE SEQUENCE [LARGE SCALE GENOMIC DNA]</scope>
    <source>
        <strain evidence="9">csc3.9</strain>
    </source>
</reference>
<accession>A0A7T4R3K1</accession>
<dbReference type="InterPro" id="IPR010810">
    <property type="entry name" value="Flagellin_hook_IN_motif"/>
</dbReference>
<keyword evidence="4 5" id="KW-0975">Bacterial flagellum</keyword>
<dbReference type="KEGG" id="snan:I6N98_07740"/>
<evidence type="ECO:0000259" key="7">
    <source>
        <dbReference type="Pfam" id="PF07195"/>
    </source>
</evidence>